<reference evidence="2 3" key="1">
    <citation type="journal article" date="2019" name="Commun. Biol.">
        <title>The bagworm genome reveals a unique fibroin gene that provides high tensile strength.</title>
        <authorList>
            <person name="Kono N."/>
            <person name="Nakamura H."/>
            <person name="Ohtoshi R."/>
            <person name="Tomita M."/>
            <person name="Numata K."/>
            <person name="Arakawa K."/>
        </authorList>
    </citation>
    <scope>NUCLEOTIDE SEQUENCE [LARGE SCALE GENOMIC DNA]</scope>
</reference>
<comment type="caution">
    <text evidence="2">The sequence shown here is derived from an EMBL/GenBank/DDBJ whole genome shotgun (WGS) entry which is preliminary data.</text>
</comment>
<evidence type="ECO:0000313" key="2">
    <source>
        <dbReference type="EMBL" id="GBP07365.1"/>
    </source>
</evidence>
<evidence type="ECO:0000256" key="1">
    <source>
        <dbReference type="SAM" id="MobiDB-lite"/>
    </source>
</evidence>
<keyword evidence="3" id="KW-1185">Reference proteome</keyword>
<feature type="region of interest" description="Disordered" evidence="1">
    <location>
        <begin position="125"/>
        <end position="152"/>
    </location>
</feature>
<evidence type="ECO:0000313" key="3">
    <source>
        <dbReference type="Proteomes" id="UP000299102"/>
    </source>
</evidence>
<feature type="region of interest" description="Disordered" evidence="1">
    <location>
        <begin position="32"/>
        <end position="59"/>
    </location>
</feature>
<dbReference type="EMBL" id="BGZK01000026">
    <property type="protein sequence ID" value="GBP07365.1"/>
    <property type="molecule type" value="Genomic_DNA"/>
</dbReference>
<dbReference type="AlphaFoldDB" id="A0A4C1SZJ9"/>
<organism evidence="2 3">
    <name type="scientific">Eumeta variegata</name>
    <name type="common">Bagworm moth</name>
    <name type="synonym">Eumeta japonica</name>
    <dbReference type="NCBI Taxonomy" id="151549"/>
    <lineage>
        <taxon>Eukaryota</taxon>
        <taxon>Metazoa</taxon>
        <taxon>Ecdysozoa</taxon>
        <taxon>Arthropoda</taxon>
        <taxon>Hexapoda</taxon>
        <taxon>Insecta</taxon>
        <taxon>Pterygota</taxon>
        <taxon>Neoptera</taxon>
        <taxon>Endopterygota</taxon>
        <taxon>Lepidoptera</taxon>
        <taxon>Glossata</taxon>
        <taxon>Ditrysia</taxon>
        <taxon>Tineoidea</taxon>
        <taxon>Psychidae</taxon>
        <taxon>Oiketicinae</taxon>
        <taxon>Eumeta</taxon>
    </lineage>
</organism>
<accession>A0A4C1SZJ9</accession>
<sequence length="209" mass="22780">MHMPTQREVNANNSAIVSCALSIRALPAGVGAKSSLRSHDGSPPRDTRELRESQQNGDDCSYSYITGQPANLINNFALGPFGDCTIGGGLRAEAPPPHDALTIHIFMLLCSLANSPRDTITARARSRKRDRRRLLDSQMVNDRTSSRQHVAPPLRGALPQSFYLRSWESVPEPFSAGRKSLAAAVTDVMETFRVDGSTSSPRQFDSSVD</sequence>
<protein>
    <submittedName>
        <fullName evidence="2">Uncharacterized protein</fullName>
    </submittedName>
</protein>
<dbReference type="Proteomes" id="UP000299102">
    <property type="component" value="Unassembled WGS sequence"/>
</dbReference>
<feature type="compositionally biased region" description="Basic and acidic residues" evidence="1">
    <location>
        <begin position="37"/>
        <end position="52"/>
    </location>
</feature>
<name>A0A4C1SZJ9_EUMVA</name>
<proteinExistence type="predicted"/>
<dbReference type="OrthoDB" id="7491059at2759"/>
<dbReference type="PROSITE" id="PS51257">
    <property type="entry name" value="PROKAR_LIPOPROTEIN"/>
    <property type="match status" value="1"/>
</dbReference>
<gene>
    <name evidence="2" type="ORF">EVAR_4749_1</name>
</gene>